<dbReference type="PANTHER" id="PTHR41287:SF1">
    <property type="entry name" value="PROTEIN YMFN"/>
    <property type="match status" value="1"/>
</dbReference>
<accession>A0AAJ2R190</accession>
<keyword evidence="3" id="KW-0255">Endonuclease</keyword>
<feature type="domain" description="Terminase large subunit-like ATPase" evidence="1">
    <location>
        <begin position="143"/>
        <end position="301"/>
    </location>
</feature>
<evidence type="ECO:0000259" key="1">
    <source>
        <dbReference type="Pfam" id="PF03354"/>
    </source>
</evidence>
<dbReference type="InterPro" id="IPR005021">
    <property type="entry name" value="Terminase_largesu-like"/>
</dbReference>
<dbReference type="RefSeq" id="WP_319073405.1">
    <property type="nucleotide sequence ID" value="NZ_JAWWMZ010000003.1"/>
</dbReference>
<dbReference type="Pfam" id="PF03354">
    <property type="entry name" value="TerL_ATPase"/>
    <property type="match status" value="1"/>
</dbReference>
<dbReference type="EMBL" id="JAWWMZ010000003">
    <property type="protein sequence ID" value="MDX4953829.1"/>
    <property type="molecule type" value="Genomic_DNA"/>
</dbReference>
<dbReference type="Gene3D" id="3.40.50.300">
    <property type="entry name" value="P-loop containing nucleotide triphosphate hydrolases"/>
    <property type="match status" value="1"/>
</dbReference>
<evidence type="ECO:0000313" key="3">
    <source>
        <dbReference type="EMBL" id="MDX4953829.1"/>
    </source>
</evidence>
<protein>
    <submittedName>
        <fullName evidence="3">Terminase TerL endonuclease subunit</fullName>
    </submittedName>
</protein>
<evidence type="ECO:0000259" key="2">
    <source>
        <dbReference type="Pfam" id="PF20441"/>
    </source>
</evidence>
<proteinExistence type="predicted"/>
<keyword evidence="3" id="KW-0540">Nuclease</keyword>
<keyword evidence="3" id="KW-0378">Hydrolase</keyword>
<dbReference type="Proteomes" id="UP001287445">
    <property type="component" value="Unassembled WGS sequence"/>
</dbReference>
<organism evidence="3 4">
    <name type="scientific">Delftia acidovorans</name>
    <name type="common">Pseudomonas acidovorans</name>
    <name type="synonym">Comamonas acidovorans</name>
    <dbReference type="NCBI Taxonomy" id="80866"/>
    <lineage>
        <taxon>Bacteria</taxon>
        <taxon>Pseudomonadati</taxon>
        <taxon>Pseudomonadota</taxon>
        <taxon>Betaproteobacteria</taxon>
        <taxon>Burkholderiales</taxon>
        <taxon>Comamonadaceae</taxon>
        <taxon>Delftia</taxon>
    </lineage>
</organism>
<dbReference type="Pfam" id="PF20441">
    <property type="entry name" value="TerL_nuclease"/>
    <property type="match status" value="1"/>
</dbReference>
<dbReference type="InterPro" id="IPR046462">
    <property type="entry name" value="TerL_nuclease"/>
</dbReference>
<comment type="caution">
    <text evidence="3">The sequence shown here is derived from an EMBL/GenBank/DDBJ whole genome shotgun (WGS) entry which is preliminary data.</text>
</comment>
<dbReference type="InterPro" id="IPR046461">
    <property type="entry name" value="TerL_ATPase"/>
</dbReference>
<dbReference type="PANTHER" id="PTHR41287">
    <property type="match status" value="1"/>
</dbReference>
<reference evidence="3" key="1">
    <citation type="submission" date="2023-11" db="EMBL/GenBank/DDBJ databases">
        <title>Identification and selenium tolerance of Delftia acidovorans R3-25.</title>
        <authorList>
            <person name="Zhang S."/>
            <person name="Liu Y."/>
            <person name="Guo Y."/>
        </authorList>
    </citation>
    <scope>NUCLEOTIDE SEQUENCE</scope>
    <source>
        <strain evidence="3">R3-25</strain>
    </source>
</reference>
<evidence type="ECO:0000313" key="4">
    <source>
        <dbReference type="Proteomes" id="UP001287445"/>
    </source>
</evidence>
<dbReference type="InterPro" id="IPR027417">
    <property type="entry name" value="P-loop_NTPase"/>
</dbReference>
<feature type="domain" description="Terminase large subunit-like endonuclease" evidence="2">
    <location>
        <begin position="311"/>
        <end position="588"/>
    </location>
</feature>
<name>A0AAJ2R190_DELAC</name>
<gene>
    <name evidence="3" type="ORF">SGN30_10420</name>
</gene>
<dbReference type="GO" id="GO:0004519">
    <property type="term" value="F:endonuclease activity"/>
    <property type="evidence" value="ECO:0007669"/>
    <property type="project" value="UniProtKB-KW"/>
</dbReference>
<sequence length="613" mass="69426">MTRPQAEYFERAKAYAKRVTEGREVAGKYERLACKRFLRDLERQGAAGFPYVVNVRLGGRACQFQELLCHIKGEWAKPVYEDGMVRYAKIRLEDWQIFCEFNLFCWIHRPWTEAEMQAHRVAAVSEGLDAEQVEMRMQVERGKVGKRRFRRSYEEVARKNAKSTRAAGRCLYLAFADDEPGAQVYSAATTGEQAREVFDTAREMVLRDSEFRERFGVTVGRHDISCPSTASSFKILNAEASTQDGLNVHGAAVDEVHAHKKRDLWDVIESADGARSQPLISAITTAGKDTGGICFELRSYTIKVLEGTHVDETWFGVIYTIDEGDDWKDPKVWRKANPNLGISAKVDKLEATKTKALATPSSRGNFLTKHLNVWTNAGTNWMDMEAWNACADTSLREEQFTDEECYAASDLAEKNDFAAKVKIFRRGEMWFVCTRLYYNQVAVQESKTAQLSGWVDEGWIKVSPGNLTDFDMIAEDLKADRDMHDLKEAAYDPALSSYWARKLIDEGLPMVEITQRSLFFTQPLQELEALVLAGKVRHDGNPCMSWMVSNLVVLTSKYNELKSPTKNRKEDKIDGAIAMLMAFGRALALAEPQTDKRQKAKAFWASFAEANST</sequence>
<dbReference type="AlphaFoldDB" id="A0AAJ2R190"/>